<comment type="caution">
    <text evidence="2">The sequence shown here is derived from an EMBL/GenBank/DDBJ whole genome shotgun (WGS) entry which is preliminary data.</text>
</comment>
<feature type="compositionally biased region" description="Low complexity" evidence="1">
    <location>
        <begin position="330"/>
        <end position="340"/>
    </location>
</feature>
<proteinExistence type="predicted"/>
<name>A0ABR4CJL8_9HELO</name>
<evidence type="ECO:0000313" key="3">
    <source>
        <dbReference type="Proteomes" id="UP001595075"/>
    </source>
</evidence>
<organism evidence="2 3">
    <name type="scientific">Oculimacula yallundae</name>
    <dbReference type="NCBI Taxonomy" id="86028"/>
    <lineage>
        <taxon>Eukaryota</taxon>
        <taxon>Fungi</taxon>
        <taxon>Dikarya</taxon>
        <taxon>Ascomycota</taxon>
        <taxon>Pezizomycotina</taxon>
        <taxon>Leotiomycetes</taxon>
        <taxon>Helotiales</taxon>
        <taxon>Ploettnerulaceae</taxon>
        <taxon>Oculimacula</taxon>
    </lineage>
</organism>
<feature type="region of interest" description="Disordered" evidence="1">
    <location>
        <begin position="780"/>
        <end position="813"/>
    </location>
</feature>
<gene>
    <name evidence="2" type="ORF">VTL71DRAFT_13186</name>
</gene>
<feature type="compositionally biased region" description="Low complexity" evidence="1">
    <location>
        <begin position="122"/>
        <end position="136"/>
    </location>
</feature>
<dbReference type="Proteomes" id="UP001595075">
    <property type="component" value="Unassembled WGS sequence"/>
</dbReference>
<dbReference type="PANTHER" id="PTHR38703:SF1">
    <property type="entry name" value="ALLERGEN"/>
    <property type="match status" value="1"/>
</dbReference>
<accession>A0ABR4CJL8</accession>
<evidence type="ECO:0000256" key="1">
    <source>
        <dbReference type="SAM" id="MobiDB-lite"/>
    </source>
</evidence>
<keyword evidence="3" id="KW-1185">Reference proteome</keyword>
<evidence type="ECO:0000313" key="2">
    <source>
        <dbReference type="EMBL" id="KAL2070160.1"/>
    </source>
</evidence>
<evidence type="ECO:0008006" key="4">
    <source>
        <dbReference type="Google" id="ProtNLM"/>
    </source>
</evidence>
<dbReference type="EMBL" id="JAZHXI010000006">
    <property type="protein sequence ID" value="KAL2070160.1"/>
    <property type="molecule type" value="Genomic_DNA"/>
</dbReference>
<feature type="region of interest" description="Disordered" evidence="1">
    <location>
        <begin position="454"/>
        <end position="493"/>
    </location>
</feature>
<protein>
    <recommendedName>
        <fullName evidence="4">Proteophosphoglycan ppg4</fullName>
    </recommendedName>
</protein>
<feature type="region of interest" description="Disordered" evidence="1">
    <location>
        <begin position="1"/>
        <end position="144"/>
    </location>
</feature>
<feature type="compositionally biased region" description="Low complexity" evidence="1">
    <location>
        <begin position="366"/>
        <end position="379"/>
    </location>
</feature>
<sequence length="828" mass="90189">MASIVRSFFSSKSSTKSSNTRVKGHSYDSAVALDPPVKGSYPVAGNGPSVLEELQRSRAQRETSSARPQTGVAAPPNIPRYREEIIPRPRTAPNDGTSNESHNRRNSRTGSMSWVGRTRSGFSSKSPPSIFRSSSQKSRHNSMRSNAEYPLPAVPVLHETPVPQVYQPKKGLGPGSEAPSGFTPPFAQHMRNTSTSSHKSYVDLLEAHSSIRPETSKHRAKASGVRDYGEDVADRNINRFGSSNTAQLDLNSPQFSYMKTVYAPKKQPLAGVAEASKPRPGSHSRVSSALGHVLGEDEAGDDIPPRGHGKSPSLRSTASVSRPYPIRTESPSIVSYSSVSRGRARNEPCPPPLSALPPQDQKARALSPLSQSSTTSTQPVMRKTLRKLLQSKYNSNESSNQSPTQSQLLGEKSLREPPPVAASIARPQSLPQDEDTAAISNGSINHTVKRMPAMPASNESSVYPPAKVKSSSNGHRKSKSGSGMIIENSSLPPNLDGVLDLSNTVDTDVITKTLPAVTHEHVTPIQREIIEEQITREIHTHEVRHHILPVIDTEILPAKHYINSPDGKGLIEIPEPQVPEHKLTGRMNGNWALSRTPRSRANSLAQNVAHYRADSDEYESAEAPVIGLARGEPKPRSRASSRASNHIVRQSRSLKNLFTEPILVSKKEYMTEDHFPRTEYLWRHPPVFEDAMGRTQPIIIGAGFGNPNAPRQEFLEDSVRYEDQSAMRSPTQEESLFFRDSGYGSLGMLPGLSPRSPISDNVYGNDASAGDYRGYGNSRGAVGSVDTTSNAESEAKRARNGRSAGISEMGASHMREEDFVKGLSGMHV</sequence>
<feature type="compositionally biased region" description="Polar residues" evidence="1">
    <location>
        <begin position="391"/>
        <end position="408"/>
    </location>
</feature>
<feature type="compositionally biased region" description="Low complexity" evidence="1">
    <location>
        <begin position="7"/>
        <end position="18"/>
    </location>
</feature>
<reference evidence="2 3" key="1">
    <citation type="journal article" date="2024" name="Commun. Biol.">
        <title>Comparative genomic analysis of thermophilic fungi reveals convergent evolutionary adaptations and gene losses.</title>
        <authorList>
            <person name="Steindorff A.S."/>
            <person name="Aguilar-Pontes M.V."/>
            <person name="Robinson A.J."/>
            <person name="Andreopoulos B."/>
            <person name="LaButti K."/>
            <person name="Kuo A."/>
            <person name="Mondo S."/>
            <person name="Riley R."/>
            <person name="Otillar R."/>
            <person name="Haridas S."/>
            <person name="Lipzen A."/>
            <person name="Grimwood J."/>
            <person name="Schmutz J."/>
            <person name="Clum A."/>
            <person name="Reid I.D."/>
            <person name="Moisan M.C."/>
            <person name="Butler G."/>
            <person name="Nguyen T.T.M."/>
            <person name="Dewar K."/>
            <person name="Conant G."/>
            <person name="Drula E."/>
            <person name="Henrissat B."/>
            <person name="Hansel C."/>
            <person name="Singer S."/>
            <person name="Hutchinson M.I."/>
            <person name="de Vries R.P."/>
            <person name="Natvig D.O."/>
            <person name="Powell A.J."/>
            <person name="Tsang A."/>
            <person name="Grigoriev I.V."/>
        </authorList>
    </citation>
    <scope>NUCLEOTIDE SEQUENCE [LARGE SCALE GENOMIC DNA]</scope>
    <source>
        <strain evidence="2 3">CBS 494.80</strain>
    </source>
</reference>
<dbReference type="PANTHER" id="PTHR38703">
    <property type="entry name" value="CHROMOSOME 8, WHOLE GENOME SHOTGUN SEQUENCE"/>
    <property type="match status" value="1"/>
</dbReference>
<feature type="region of interest" description="Disordered" evidence="1">
    <location>
        <begin position="295"/>
        <end position="438"/>
    </location>
</feature>